<accession>A0A316X536</accession>
<evidence type="ECO:0000313" key="2">
    <source>
        <dbReference type="Proteomes" id="UP000236182"/>
    </source>
</evidence>
<dbReference type="AlphaFoldDB" id="A0A316X536"/>
<protein>
    <recommendedName>
        <fullName evidence="3">Lipoprotein</fullName>
    </recommendedName>
</protein>
<comment type="caution">
    <text evidence="1">The sequence shown here is derived from an EMBL/GenBank/DDBJ whole genome shotgun (WGS) entry which is preliminary data.</text>
</comment>
<dbReference type="OrthoDB" id="1260540at2"/>
<dbReference type="Proteomes" id="UP000236182">
    <property type="component" value="Unassembled WGS sequence"/>
</dbReference>
<dbReference type="RefSeq" id="WP_109619102.1">
    <property type="nucleotide sequence ID" value="NZ_PPEI02000002.1"/>
</dbReference>
<gene>
    <name evidence="1" type="ORF">C1638_005705</name>
</gene>
<dbReference type="EMBL" id="PPEI02000002">
    <property type="protein sequence ID" value="PWN65880.1"/>
    <property type="molecule type" value="Genomic_DNA"/>
</dbReference>
<name>A0A316X536_9FLAO</name>
<dbReference type="PROSITE" id="PS51257">
    <property type="entry name" value="PROKAR_LIPOPROTEIN"/>
    <property type="match status" value="1"/>
</dbReference>
<keyword evidence="2" id="KW-1185">Reference proteome</keyword>
<evidence type="ECO:0008006" key="3">
    <source>
        <dbReference type="Google" id="ProtNLM"/>
    </source>
</evidence>
<evidence type="ECO:0000313" key="1">
    <source>
        <dbReference type="EMBL" id="PWN65880.1"/>
    </source>
</evidence>
<organism evidence="1 2">
    <name type="scientific">Chryseobacterium oncorhynchi</name>
    <dbReference type="NCBI Taxonomy" id="741074"/>
    <lineage>
        <taxon>Bacteria</taxon>
        <taxon>Pseudomonadati</taxon>
        <taxon>Bacteroidota</taxon>
        <taxon>Flavobacteriia</taxon>
        <taxon>Flavobacteriales</taxon>
        <taxon>Weeksellaceae</taxon>
        <taxon>Chryseobacterium group</taxon>
        <taxon>Chryseobacterium</taxon>
    </lineage>
</organism>
<sequence length="130" mass="15599">MKIFIYLISFVITSCSNIKENELYGKYIPISYHNTYDTLVIKKNKEYERRVYNHNKKLLLDYKSTFQLESLGSIKFDNFYLNLDRDLVKMPEDVKDTDMSMTTNFEKKDKDIIICFGYHEGENCYKKILE</sequence>
<proteinExistence type="predicted"/>
<reference evidence="1" key="1">
    <citation type="submission" date="2018-04" db="EMBL/GenBank/DDBJ databases">
        <title>Draft Genome Sequences of Chryseobacterium lactis NCTC11390T isolated from milk, Chryseobacterium oncorhynchi 701B-08T from rainbow trout, and Chryseobacterium viscerum 687B-08T from diseased fish.</title>
        <authorList>
            <person name="Jeong J.-J."/>
            <person name="Lee Y.J."/>
            <person name="Pathiraja D."/>
            <person name="Park B."/>
            <person name="Choi I.-G."/>
            <person name="Kim K.D."/>
        </authorList>
    </citation>
    <scope>NUCLEOTIDE SEQUENCE [LARGE SCALE GENOMIC DNA]</scope>
    <source>
        <strain evidence="1">701B-08</strain>
    </source>
</reference>